<dbReference type="PANTHER" id="PTHR48097:SF5">
    <property type="entry name" value="LOW SPECIFICITY L-THREONINE ALDOLASE"/>
    <property type="match status" value="1"/>
</dbReference>
<gene>
    <name evidence="5" type="ORF">IAA67_03895</name>
</gene>
<dbReference type="AlphaFoldDB" id="A0A9D1CN65"/>
<dbReference type="Pfam" id="PF01212">
    <property type="entry name" value="Beta_elim_lyase"/>
    <property type="match status" value="1"/>
</dbReference>
<dbReference type="Gene3D" id="3.40.640.10">
    <property type="entry name" value="Type I PLP-dependent aspartate aminotransferase-like (Major domain)"/>
    <property type="match status" value="1"/>
</dbReference>
<organism evidence="5 6">
    <name type="scientific">Candidatus Avoscillospira stercorigallinarum</name>
    <dbReference type="NCBI Taxonomy" id="2840708"/>
    <lineage>
        <taxon>Bacteria</taxon>
        <taxon>Bacillati</taxon>
        <taxon>Bacillota</taxon>
        <taxon>Clostridia</taxon>
        <taxon>Eubacteriales</taxon>
        <taxon>Oscillospiraceae</taxon>
        <taxon>Oscillospiraceae incertae sedis</taxon>
        <taxon>Candidatus Avoscillospira</taxon>
    </lineage>
</organism>
<evidence type="ECO:0000256" key="1">
    <source>
        <dbReference type="ARBA" id="ARBA00001933"/>
    </source>
</evidence>
<accession>A0A9D1CN65</accession>
<keyword evidence="5" id="KW-0032">Aminotransferase</keyword>
<dbReference type="GO" id="GO:0016829">
    <property type="term" value="F:lyase activity"/>
    <property type="evidence" value="ECO:0007669"/>
    <property type="project" value="InterPro"/>
</dbReference>
<dbReference type="InterPro" id="IPR015424">
    <property type="entry name" value="PyrdxlP-dep_Trfase"/>
</dbReference>
<dbReference type="GO" id="GO:0008483">
    <property type="term" value="F:transaminase activity"/>
    <property type="evidence" value="ECO:0007669"/>
    <property type="project" value="UniProtKB-KW"/>
</dbReference>
<reference evidence="5" key="2">
    <citation type="journal article" date="2021" name="PeerJ">
        <title>Extensive microbial diversity within the chicken gut microbiome revealed by metagenomics and culture.</title>
        <authorList>
            <person name="Gilroy R."/>
            <person name="Ravi A."/>
            <person name="Getino M."/>
            <person name="Pursley I."/>
            <person name="Horton D.L."/>
            <person name="Alikhan N.F."/>
            <person name="Baker D."/>
            <person name="Gharbi K."/>
            <person name="Hall N."/>
            <person name="Watson M."/>
            <person name="Adriaenssens E.M."/>
            <person name="Foster-Nyarko E."/>
            <person name="Jarju S."/>
            <person name="Secka A."/>
            <person name="Antonio M."/>
            <person name="Oren A."/>
            <person name="Chaudhuri R.R."/>
            <person name="La Ragione R."/>
            <person name="Hildebrand F."/>
            <person name="Pallen M.J."/>
        </authorList>
    </citation>
    <scope>NUCLEOTIDE SEQUENCE</scope>
    <source>
        <strain evidence="5">ChiSjej2B20-13462</strain>
    </source>
</reference>
<evidence type="ECO:0000256" key="3">
    <source>
        <dbReference type="ARBA" id="ARBA00022898"/>
    </source>
</evidence>
<feature type="domain" description="Aromatic amino acid beta-eliminating lyase/threonine aldolase" evidence="4">
    <location>
        <begin position="29"/>
        <end position="279"/>
    </location>
</feature>
<protein>
    <submittedName>
        <fullName evidence="5">Aminotransferase class I/II-fold pyridoxal phosphate-dependent enzyme</fullName>
    </submittedName>
</protein>
<dbReference type="EMBL" id="DVFN01000057">
    <property type="protein sequence ID" value="HIQ69456.1"/>
    <property type="molecule type" value="Genomic_DNA"/>
</dbReference>
<comment type="caution">
    <text evidence="5">The sequence shown here is derived from an EMBL/GenBank/DDBJ whole genome shotgun (WGS) entry which is preliminary data.</text>
</comment>
<dbReference type="InterPro" id="IPR001597">
    <property type="entry name" value="ArAA_b-elim_lyase/Thr_aldolase"/>
</dbReference>
<evidence type="ECO:0000256" key="2">
    <source>
        <dbReference type="ARBA" id="ARBA00006966"/>
    </source>
</evidence>
<name>A0A9D1CN65_9FIRM</name>
<evidence type="ECO:0000259" key="4">
    <source>
        <dbReference type="Pfam" id="PF01212"/>
    </source>
</evidence>
<evidence type="ECO:0000313" key="5">
    <source>
        <dbReference type="EMBL" id="HIQ69456.1"/>
    </source>
</evidence>
<evidence type="ECO:0000313" key="6">
    <source>
        <dbReference type="Proteomes" id="UP000886874"/>
    </source>
</evidence>
<dbReference type="GO" id="GO:0006520">
    <property type="term" value="P:amino acid metabolic process"/>
    <property type="evidence" value="ECO:0007669"/>
    <property type="project" value="InterPro"/>
</dbReference>
<comment type="similarity">
    <text evidence="2">Belongs to the threonine aldolase family.</text>
</comment>
<comment type="cofactor">
    <cofactor evidence="1">
        <name>pyridoxal 5'-phosphate</name>
        <dbReference type="ChEBI" id="CHEBI:597326"/>
    </cofactor>
</comment>
<dbReference type="SUPFAM" id="SSF53383">
    <property type="entry name" value="PLP-dependent transferases"/>
    <property type="match status" value="1"/>
</dbReference>
<dbReference type="PANTHER" id="PTHR48097">
    <property type="entry name" value="L-THREONINE ALDOLASE-RELATED"/>
    <property type="match status" value="1"/>
</dbReference>
<proteinExistence type="inferred from homology"/>
<dbReference type="Proteomes" id="UP000886874">
    <property type="component" value="Unassembled WGS sequence"/>
</dbReference>
<dbReference type="Gene3D" id="3.90.1150.10">
    <property type="entry name" value="Aspartate Aminotransferase, domain 1"/>
    <property type="match status" value="1"/>
</dbReference>
<keyword evidence="3" id="KW-0663">Pyridoxal phosphate</keyword>
<keyword evidence="5" id="KW-0808">Transferase</keyword>
<reference evidence="5" key="1">
    <citation type="submission" date="2020-10" db="EMBL/GenBank/DDBJ databases">
        <authorList>
            <person name="Gilroy R."/>
        </authorList>
    </citation>
    <scope>NUCLEOTIDE SEQUENCE</scope>
    <source>
        <strain evidence="5">ChiSjej2B20-13462</strain>
    </source>
</reference>
<sequence length="346" mass="38213">MLRFECDYTEGCIPEILEAISRENHTQLQGYSEDTVTNRARARVKALCGREDVDVHFLVGGTQANTTVIAAALRHHQGVIAAAQGHIACHETGAIEAAGHKVIALPSQTGRLTAAQIEAVCAAHWSDPSFEHQTQPAMVYLSHPAENGTIYSLSELEAIRAVCDKWHLYLFLDGARLGYALASPKNDVSLQDLARLTDVFYLGGTKVGALFGEAVVIANPEIARDFRYHIKQRGGMLAKGWLLGLQFDVLLEDGRYFQISQQAVDRAMEIRAALEALGIPFWSDSWTNQLFPILPNEALTALEREYVFNHTEKMDDTHTAVRICTSWATTEAQTQALIADLRRVLG</sequence>
<dbReference type="InterPro" id="IPR015421">
    <property type="entry name" value="PyrdxlP-dep_Trfase_major"/>
</dbReference>
<dbReference type="InterPro" id="IPR015422">
    <property type="entry name" value="PyrdxlP-dep_Trfase_small"/>
</dbReference>